<gene>
    <name evidence="1" type="ORF">EVAR_16845_1</name>
</gene>
<reference evidence="1 2" key="1">
    <citation type="journal article" date="2019" name="Commun. Biol.">
        <title>The bagworm genome reveals a unique fibroin gene that provides high tensile strength.</title>
        <authorList>
            <person name="Kono N."/>
            <person name="Nakamura H."/>
            <person name="Ohtoshi R."/>
            <person name="Tomita M."/>
            <person name="Numata K."/>
            <person name="Arakawa K."/>
        </authorList>
    </citation>
    <scope>NUCLEOTIDE SEQUENCE [LARGE SCALE GENOMIC DNA]</scope>
</reference>
<dbReference type="OrthoDB" id="203908at2759"/>
<accession>A0A4C1V350</accession>
<proteinExistence type="predicted"/>
<protein>
    <submittedName>
        <fullName evidence="1">Uncharacterized protein</fullName>
    </submittedName>
</protein>
<organism evidence="1 2">
    <name type="scientific">Eumeta variegata</name>
    <name type="common">Bagworm moth</name>
    <name type="synonym">Eumeta japonica</name>
    <dbReference type="NCBI Taxonomy" id="151549"/>
    <lineage>
        <taxon>Eukaryota</taxon>
        <taxon>Metazoa</taxon>
        <taxon>Ecdysozoa</taxon>
        <taxon>Arthropoda</taxon>
        <taxon>Hexapoda</taxon>
        <taxon>Insecta</taxon>
        <taxon>Pterygota</taxon>
        <taxon>Neoptera</taxon>
        <taxon>Endopterygota</taxon>
        <taxon>Lepidoptera</taxon>
        <taxon>Glossata</taxon>
        <taxon>Ditrysia</taxon>
        <taxon>Tineoidea</taxon>
        <taxon>Psychidae</taxon>
        <taxon>Oiketicinae</taxon>
        <taxon>Eumeta</taxon>
    </lineage>
</organism>
<dbReference type="Proteomes" id="UP000299102">
    <property type="component" value="Unassembled WGS sequence"/>
</dbReference>
<evidence type="ECO:0000313" key="2">
    <source>
        <dbReference type="Proteomes" id="UP000299102"/>
    </source>
</evidence>
<name>A0A4C1V350_EUMVA</name>
<keyword evidence="2" id="KW-1185">Reference proteome</keyword>
<sequence>MVCKSYADEPLMEGTALLKGNSAAVKLVTKASQRRRTGTRGRRRKGREALNLRIESFAGNSEGQSFVRRTVLGFVSDVNHPTVEAYTHRHVIFISTWPLTLTMGRETIDSMATCTADNLRRRRHAASNL</sequence>
<dbReference type="EMBL" id="BGZK01000263">
    <property type="protein sequence ID" value="GBP32682.1"/>
    <property type="molecule type" value="Genomic_DNA"/>
</dbReference>
<dbReference type="AlphaFoldDB" id="A0A4C1V350"/>
<evidence type="ECO:0000313" key="1">
    <source>
        <dbReference type="EMBL" id="GBP32682.1"/>
    </source>
</evidence>
<comment type="caution">
    <text evidence="1">The sequence shown here is derived from an EMBL/GenBank/DDBJ whole genome shotgun (WGS) entry which is preliminary data.</text>
</comment>